<dbReference type="InterPro" id="IPR007396">
    <property type="entry name" value="TR_PAI2-type"/>
</dbReference>
<evidence type="ECO:0008006" key="3">
    <source>
        <dbReference type="Google" id="ProtNLM"/>
    </source>
</evidence>
<dbReference type="PANTHER" id="PTHR35802">
    <property type="entry name" value="PROTEASE SYNTHASE AND SPORULATION PROTEIN PAI 2"/>
    <property type="match status" value="1"/>
</dbReference>
<name>A0A2S4KZI5_9HYPO</name>
<dbReference type="Gene3D" id="2.30.110.10">
    <property type="entry name" value="Electron Transport, Fmn-binding Protein, Chain A"/>
    <property type="match status" value="1"/>
</dbReference>
<keyword evidence="2" id="KW-1185">Reference proteome</keyword>
<sequence>MHLRKDHAELSIPALRQFIRSNPLGLMTTAIPSPSSSFPLLQSTHIPFLLDIDDESSETELGRLRGHMARQNPQSQALVEALSDPSSSGSNVLEQDVLVVFTSPVQHYITTNFYAETMAGDRKTAPTWNYAAAQVYGRARIHYDADAPATADFLMQQLGDLARMGETGIMGYAGADAWTVADAPRSYVARSRRLIVGVEIAIHRLEGKVKMSQELMPRDREGVVRGLRALRTETADRMAELVEERAAPRLSKDECG</sequence>
<evidence type="ECO:0000313" key="1">
    <source>
        <dbReference type="EMBL" id="POR35608.1"/>
    </source>
</evidence>
<protein>
    <recommendedName>
        <fullName evidence="3">Transcriptional regulator</fullName>
    </recommendedName>
</protein>
<dbReference type="Proteomes" id="UP000237481">
    <property type="component" value="Unassembled WGS sequence"/>
</dbReference>
<dbReference type="OrthoDB" id="2101473at2759"/>
<dbReference type="PIRSF" id="PIRSF010372">
    <property type="entry name" value="PaiB"/>
    <property type="match status" value="1"/>
</dbReference>
<gene>
    <name evidence="1" type="ORF">TPAR_04192</name>
</gene>
<accession>A0A2S4KZI5</accession>
<dbReference type="SUPFAM" id="SSF50475">
    <property type="entry name" value="FMN-binding split barrel"/>
    <property type="match status" value="1"/>
</dbReference>
<dbReference type="PANTHER" id="PTHR35802:SF1">
    <property type="entry name" value="PROTEASE SYNTHASE AND SPORULATION PROTEIN PAI 2"/>
    <property type="match status" value="1"/>
</dbReference>
<dbReference type="AlphaFoldDB" id="A0A2S4KZI5"/>
<organism evidence="1 2">
    <name type="scientific">Tolypocladium paradoxum</name>
    <dbReference type="NCBI Taxonomy" id="94208"/>
    <lineage>
        <taxon>Eukaryota</taxon>
        <taxon>Fungi</taxon>
        <taxon>Dikarya</taxon>
        <taxon>Ascomycota</taxon>
        <taxon>Pezizomycotina</taxon>
        <taxon>Sordariomycetes</taxon>
        <taxon>Hypocreomycetidae</taxon>
        <taxon>Hypocreales</taxon>
        <taxon>Ophiocordycipitaceae</taxon>
        <taxon>Tolypocladium</taxon>
    </lineage>
</organism>
<evidence type="ECO:0000313" key="2">
    <source>
        <dbReference type="Proteomes" id="UP000237481"/>
    </source>
</evidence>
<reference evidence="1 2" key="1">
    <citation type="submission" date="2018-01" db="EMBL/GenBank/DDBJ databases">
        <title>Harnessing the power of phylogenomics to disentangle the directionality and signatures of interkingdom host jumping in the parasitic fungal genus Tolypocladium.</title>
        <authorList>
            <person name="Quandt C.A."/>
            <person name="Patterson W."/>
            <person name="Spatafora J.W."/>
        </authorList>
    </citation>
    <scope>NUCLEOTIDE SEQUENCE [LARGE SCALE GENOMIC DNA]</scope>
    <source>
        <strain evidence="1 2">NRBC 100945</strain>
    </source>
</reference>
<dbReference type="Pfam" id="PF04299">
    <property type="entry name" value="FMN_bind_2"/>
    <property type="match status" value="1"/>
</dbReference>
<comment type="caution">
    <text evidence="1">The sequence shown here is derived from an EMBL/GenBank/DDBJ whole genome shotgun (WGS) entry which is preliminary data.</text>
</comment>
<dbReference type="InterPro" id="IPR012349">
    <property type="entry name" value="Split_barrel_FMN-bd"/>
</dbReference>
<dbReference type="EMBL" id="PKSG01000430">
    <property type="protein sequence ID" value="POR35608.1"/>
    <property type="molecule type" value="Genomic_DNA"/>
</dbReference>
<proteinExistence type="predicted"/>